<dbReference type="GO" id="GO:0005886">
    <property type="term" value="C:plasma membrane"/>
    <property type="evidence" value="ECO:0007669"/>
    <property type="project" value="UniProtKB-SubCell"/>
</dbReference>
<comment type="function">
    <text evidence="9">Part of the Sec protein translocase complex. Interacts with the SecYEG preprotein conducting channel. SecDF uses the proton motive force (PMF) to complete protein translocation after the ATP-dependent function of SecA.</text>
</comment>
<dbReference type="InterPro" id="IPR005791">
    <property type="entry name" value="SecD"/>
</dbReference>
<feature type="transmembrane region" description="Helical" evidence="9">
    <location>
        <begin position="322"/>
        <end position="344"/>
    </location>
</feature>
<dbReference type="Proteomes" id="UP000176682">
    <property type="component" value="Unassembled WGS sequence"/>
</dbReference>
<evidence type="ECO:0000256" key="2">
    <source>
        <dbReference type="ARBA" id="ARBA00022448"/>
    </source>
</evidence>
<feature type="transmembrane region" description="Helical" evidence="9">
    <location>
        <begin position="6"/>
        <end position="24"/>
    </location>
</feature>
<accession>A0A1F5FHG2</accession>
<dbReference type="PANTHER" id="PTHR30081">
    <property type="entry name" value="PROTEIN-EXPORT MEMBRANE PROTEIN SEC"/>
    <property type="match status" value="1"/>
</dbReference>
<dbReference type="InterPro" id="IPR048634">
    <property type="entry name" value="SecD_SecF_C"/>
</dbReference>
<dbReference type="Pfam" id="PF21760">
    <property type="entry name" value="SecD_1st"/>
    <property type="match status" value="1"/>
</dbReference>
<evidence type="ECO:0000256" key="9">
    <source>
        <dbReference type="HAMAP-Rule" id="MF_01463"/>
    </source>
</evidence>
<keyword evidence="3 9" id="KW-1003">Cell membrane</keyword>
<keyword evidence="8 9" id="KW-0472">Membrane</keyword>
<evidence type="ECO:0000256" key="7">
    <source>
        <dbReference type="ARBA" id="ARBA00023010"/>
    </source>
</evidence>
<evidence type="ECO:0000256" key="6">
    <source>
        <dbReference type="ARBA" id="ARBA00022989"/>
    </source>
</evidence>
<dbReference type="HAMAP" id="MF_01463_B">
    <property type="entry name" value="SecD_B"/>
    <property type="match status" value="1"/>
</dbReference>
<evidence type="ECO:0000259" key="10">
    <source>
        <dbReference type="Pfam" id="PF02355"/>
    </source>
</evidence>
<dbReference type="Pfam" id="PF02355">
    <property type="entry name" value="SecD_SecF_C"/>
    <property type="match status" value="1"/>
</dbReference>
<dbReference type="GO" id="GO:0015450">
    <property type="term" value="F:protein-transporting ATPase activity"/>
    <property type="evidence" value="ECO:0007669"/>
    <property type="project" value="InterPro"/>
</dbReference>
<feature type="domain" description="SecDF P1 head subdomain" evidence="12">
    <location>
        <begin position="159"/>
        <end position="252"/>
    </location>
</feature>
<dbReference type="InterPro" id="IPR054384">
    <property type="entry name" value="SecDF_P1_head"/>
</dbReference>
<dbReference type="NCBIfam" id="TIGR00916">
    <property type="entry name" value="2A0604s01"/>
    <property type="match status" value="1"/>
</dbReference>
<keyword evidence="5 9" id="KW-0653">Protein transport</keyword>
<evidence type="ECO:0000259" key="11">
    <source>
        <dbReference type="Pfam" id="PF21760"/>
    </source>
</evidence>
<dbReference type="InterPro" id="IPR022813">
    <property type="entry name" value="SecD/SecF_arch_bac"/>
</dbReference>
<comment type="caution">
    <text evidence="13">The sequence shown here is derived from an EMBL/GenBank/DDBJ whole genome shotgun (WGS) entry which is preliminary data.</text>
</comment>
<dbReference type="InterPro" id="IPR001036">
    <property type="entry name" value="Acrflvin-R"/>
</dbReference>
<dbReference type="Pfam" id="PF22599">
    <property type="entry name" value="SecDF_P1_head"/>
    <property type="match status" value="1"/>
</dbReference>
<name>A0A1F5FHG2_9BACT</name>
<dbReference type="PANTHER" id="PTHR30081:SF1">
    <property type="entry name" value="PROTEIN TRANSLOCASE SUBUNIT SECD"/>
    <property type="match status" value="1"/>
</dbReference>
<dbReference type="NCBIfam" id="TIGR01129">
    <property type="entry name" value="secD"/>
    <property type="match status" value="1"/>
</dbReference>
<evidence type="ECO:0000256" key="8">
    <source>
        <dbReference type="ARBA" id="ARBA00023136"/>
    </source>
</evidence>
<evidence type="ECO:0000259" key="12">
    <source>
        <dbReference type="Pfam" id="PF22599"/>
    </source>
</evidence>
<evidence type="ECO:0000313" key="14">
    <source>
        <dbReference type="Proteomes" id="UP000176682"/>
    </source>
</evidence>
<dbReference type="GO" id="GO:0006605">
    <property type="term" value="P:protein targeting"/>
    <property type="evidence" value="ECO:0007669"/>
    <property type="project" value="UniProtKB-UniRule"/>
</dbReference>
<feature type="domain" description="Protein export membrane protein SecD/SecF C-terminal" evidence="10">
    <location>
        <begin position="254"/>
        <end position="431"/>
    </location>
</feature>
<dbReference type="AlphaFoldDB" id="A0A1F5FHG2"/>
<evidence type="ECO:0000256" key="3">
    <source>
        <dbReference type="ARBA" id="ARBA00022475"/>
    </source>
</evidence>
<keyword evidence="6 9" id="KW-1133">Transmembrane helix</keyword>
<comment type="similarity">
    <text evidence="9">Belongs to the SecD/SecF family. SecD subfamily.</text>
</comment>
<evidence type="ECO:0000313" key="13">
    <source>
        <dbReference type="EMBL" id="OGD79088.1"/>
    </source>
</evidence>
<gene>
    <name evidence="9" type="primary">secD</name>
    <name evidence="13" type="ORF">A2368_00785</name>
</gene>
<keyword evidence="2 9" id="KW-0813">Transport</keyword>
<reference evidence="13 14" key="1">
    <citation type="journal article" date="2016" name="Nat. Commun.">
        <title>Thousands of microbial genomes shed light on interconnected biogeochemical processes in an aquifer system.</title>
        <authorList>
            <person name="Anantharaman K."/>
            <person name="Brown C.T."/>
            <person name="Hug L.A."/>
            <person name="Sharon I."/>
            <person name="Castelle C.J."/>
            <person name="Probst A.J."/>
            <person name="Thomas B.C."/>
            <person name="Singh A."/>
            <person name="Wilkins M.J."/>
            <person name="Karaoz U."/>
            <person name="Brodie E.L."/>
            <person name="Williams K.H."/>
            <person name="Hubbard S.S."/>
            <person name="Banfield J.F."/>
        </authorList>
    </citation>
    <scope>NUCLEOTIDE SEQUENCE [LARGE SCALE GENOMIC DNA]</scope>
</reference>
<dbReference type="GO" id="GO:0043952">
    <property type="term" value="P:protein transport by the Sec complex"/>
    <property type="evidence" value="ECO:0007669"/>
    <property type="project" value="UniProtKB-UniRule"/>
</dbReference>
<proteinExistence type="inferred from homology"/>
<dbReference type="Gene3D" id="3.30.70.3400">
    <property type="match status" value="1"/>
</dbReference>
<evidence type="ECO:0000256" key="4">
    <source>
        <dbReference type="ARBA" id="ARBA00022692"/>
    </source>
</evidence>
<dbReference type="InterPro" id="IPR055344">
    <property type="entry name" value="SecD_SecF_C_bact"/>
</dbReference>
<protein>
    <recommendedName>
        <fullName evidence="9">Protein translocase subunit SecD</fullName>
    </recommendedName>
</protein>
<keyword evidence="7 9" id="KW-0811">Translocation</keyword>
<evidence type="ECO:0000256" key="1">
    <source>
        <dbReference type="ARBA" id="ARBA00004651"/>
    </source>
</evidence>
<feature type="domain" description="Protein translocase subunit SecDF P1" evidence="11">
    <location>
        <begin position="79"/>
        <end position="136"/>
    </location>
</feature>
<dbReference type="PRINTS" id="PR00702">
    <property type="entry name" value="ACRIFLAVINRP"/>
</dbReference>
<dbReference type="EMBL" id="MFAM01000026">
    <property type="protein sequence ID" value="OGD79088.1"/>
    <property type="molecule type" value="Genomic_DNA"/>
</dbReference>
<feature type="transmembrane region" description="Helical" evidence="9">
    <location>
        <begin position="279"/>
        <end position="310"/>
    </location>
</feature>
<feature type="transmembrane region" description="Helical" evidence="9">
    <location>
        <begin position="405"/>
        <end position="428"/>
    </location>
</feature>
<comment type="subcellular location">
    <subcellularLocation>
        <location evidence="1 9">Cell membrane</location>
        <topology evidence="1 9">Multi-pass membrane protein</topology>
    </subcellularLocation>
</comment>
<organism evidence="13 14">
    <name type="scientific">Candidatus Collierbacteria bacterium RIFOXYB1_FULL_49_13</name>
    <dbReference type="NCBI Taxonomy" id="1817728"/>
    <lineage>
        <taxon>Bacteria</taxon>
        <taxon>Candidatus Collieribacteriota</taxon>
    </lineage>
</organism>
<sequence>MRKPQLFRFIVILAIIAVTVWLNLPRRFRSDINLHFGRISLIRDLEPKLGLDLAGGVQVTLLADMKDIPVSDRAAALASTQEIVSRRIDLFGVSEPNIITLQDADNYQLIVELPGLTDTVQAVNLIGQTAKLDFRTPVYGPAATDSAELAIVDFALSDLTGADLKRAQPTFDQQNGQPVVSLEFNPEGAKKFSTLTTEYLKKPLAIFLDNQLIVAPTIQSVIPDGRAVISGSYTQDTARTLSIQLNAGALPVPITVISQQNIAATLGADSVQESLIAGLVGLALVVFFMIGNYGYLGVIASVGLAIYALITMSLYRLIPITLTLPGIAGFILSVGMAVDSNILVFERYKEELRAGRPWAAALELGFGRAWDSIRDANTATLITAFILFNPLQWGFLPTSGPVRGFALTLALGIFTSLFTGIFVTRTLLRLFYRGKTLSNKAVI</sequence>
<comment type="subunit">
    <text evidence="9">Forms a complex with SecF. Part of the essential Sec protein translocation apparatus which comprises SecA, SecYEG and auxiliary proteins SecDF. Other proteins may also be involved.</text>
</comment>
<dbReference type="InterPro" id="IPR048631">
    <property type="entry name" value="SecD_1st"/>
</dbReference>
<keyword evidence="4 9" id="KW-0812">Transmembrane</keyword>
<evidence type="ECO:0000256" key="5">
    <source>
        <dbReference type="ARBA" id="ARBA00022927"/>
    </source>
</evidence>
<dbReference type="SUPFAM" id="SSF82866">
    <property type="entry name" value="Multidrug efflux transporter AcrB transmembrane domain"/>
    <property type="match status" value="1"/>
</dbReference>
<dbReference type="Gene3D" id="3.30.1360.200">
    <property type="match status" value="1"/>
</dbReference>
<comment type="caution">
    <text evidence="9">Lacks conserved residue(s) required for the propagation of feature annotation.</text>
</comment>
<dbReference type="GO" id="GO:0065002">
    <property type="term" value="P:intracellular protein transmembrane transport"/>
    <property type="evidence" value="ECO:0007669"/>
    <property type="project" value="UniProtKB-UniRule"/>
</dbReference>